<comment type="caution">
    <text evidence="1">The sequence shown here is derived from an EMBL/GenBank/DDBJ whole genome shotgun (WGS) entry which is preliminary data.</text>
</comment>
<reference evidence="1" key="1">
    <citation type="submission" date="2018-08" db="EMBL/GenBank/DDBJ databases">
        <title>Identification of Burkholderia cepacia strains that express a Burkholderia pseudomallei-like capsular polysaccharide.</title>
        <authorList>
            <person name="Burtnick M.N."/>
            <person name="Vongsouvath M."/>
            <person name="Newton P."/>
            <person name="Wuthiekanun V."/>
            <person name="Limmathurotsakul D."/>
            <person name="Brett P.J."/>
            <person name="Chantratita N."/>
            <person name="Dance D.A."/>
        </authorList>
    </citation>
    <scope>NUCLEOTIDE SEQUENCE</scope>
    <source>
        <strain evidence="1">SBXCC001</strain>
    </source>
</reference>
<sequence length="43" mass="4510">MTVRTSSSIAGLGVEELPCARADLEPEFARIAVELKTPPAGPE</sequence>
<accession>A0AAW9CWT9</accession>
<dbReference type="EMBL" id="QXCT01000002">
    <property type="protein sequence ID" value="MDW9254131.1"/>
    <property type="molecule type" value="Genomic_DNA"/>
</dbReference>
<gene>
    <name evidence="1" type="ORF">C7S16_0660</name>
</gene>
<dbReference type="Proteomes" id="UP001272137">
    <property type="component" value="Unassembled WGS sequence"/>
</dbReference>
<organism evidence="1 2">
    <name type="scientific">Burkholderia thailandensis</name>
    <dbReference type="NCBI Taxonomy" id="57975"/>
    <lineage>
        <taxon>Bacteria</taxon>
        <taxon>Pseudomonadati</taxon>
        <taxon>Pseudomonadota</taxon>
        <taxon>Betaproteobacteria</taxon>
        <taxon>Burkholderiales</taxon>
        <taxon>Burkholderiaceae</taxon>
        <taxon>Burkholderia</taxon>
        <taxon>pseudomallei group</taxon>
    </lineage>
</organism>
<proteinExistence type="predicted"/>
<name>A0AAW9CWT9_BURTH</name>
<evidence type="ECO:0000313" key="1">
    <source>
        <dbReference type="EMBL" id="MDW9254131.1"/>
    </source>
</evidence>
<evidence type="ECO:0000313" key="2">
    <source>
        <dbReference type="Proteomes" id="UP001272137"/>
    </source>
</evidence>
<dbReference type="AlphaFoldDB" id="A0AAW9CWT9"/>
<protein>
    <submittedName>
        <fullName evidence="1">Uncharacterized protein</fullName>
    </submittedName>
</protein>